<evidence type="ECO:0000256" key="1">
    <source>
        <dbReference type="SAM" id="MobiDB-lite"/>
    </source>
</evidence>
<evidence type="ECO:0000313" key="3">
    <source>
        <dbReference type="Proteomes" id="UP001153678"/>
    </source>
</evidence>
<keyword evidence="3" id="KW-1185">Reference proteome</keyword>
<protein>
    <submittedName>
        <fullName evidence="2">8173_t:CDS:1</fullName>
    </submittedName>
</protein>
<name>A0A9W4T0D5_9GLOM</name>
<dbReference type="OrthoDB" id="2441224at2759"/>
<feature type="region of interest" description="Disordered" evidence="1">
    <location>
        <begin position="53"/>
        <end position="117"/>
    </location>
</feature>
<reference evidence="2" key="1">
    <citation type="submission" date="2022-08" db="EMBL/GenBank/DDBJ databases">
        <authorList>
            <person name="Kallberg Y."/>
            <person name="Tangrot J."/>
            <person name="Rosling A."/>
        </authorList>
    </citation>
    <scope>NUCLEOTIDE SEQUENCE</scope>
    <source>
        <strain evidence="2">Wild A</strain>
    </source>
</reference>
<sequence>MPTDTQKRIEELLTVLKKDGANVIGSDGKPLSQTVKELEQEINNLKKDINDLKKNSSGKAVTVEEFERRLGGSKSFDEQGVYKGAASNQQSTPTPPVPPKPEEPIIPSEQLTPEQKDLSVEEAKKVYANGWRSITNKHSSEGQTTENIDQKIHQKGEIEKAHNLLKRIKNETDLSKLPKDGEIGTGAYDEGKVPSGINYAEIRKERDNKLKSLFKIAFEGGNTSLANIDVLEIKQFDVDSEIKKADSLLNDISKQTSLHDLTPTYKEEEIKALKDKLLPPNKKSTDIINKRKEVRDGDKGIDSELLSLAETEEKNVWDIREYDPLTPEILNEFLNACEGVEAKVGKEENGIKDGDDLNQYLKDQGAFEMDTEIIAKEDQLPKATRGTYALPEYYKMNNYNKDEPDFYPKNNNPKKYTDKTLEYLKNKYFENGDIFTDGKFKLKGHLAIGTGVGCVVHQEPAGDGSYVSHGSYKVEMNKLVDGLSIMEPKYFNAYMAATLCDTSVLNSSKGGKNVTPEQKAQFEANVAKIKEYVVPNGSLVVFDEADFAIPEYLEMIRDTIILTDDNNNAKFRVLKMSATFKGKKFSINSSYPIESYYTSGFQSGTPLKLEDRLGKGKTLTFLKSIDSKQVQKGVTILKKGAGEKETVDPITGRKATGNGVCHVVYDSTYEAFMEGISFGLPKGAIGIGDTRY</sequence>
<gene>
    <name evidence="2" type="ORF">FWILDA_LOCUS13336</name>
</gene>
<accession>A0A9W4T0D5</accession>
<evidence type="ECO:0000313" key="2">
    <source>
        <dbReference type="EMBL" id="CAI2187948.1"/>
    </source>
</evidence>
<dbReference type="AlphaFoldDB" id="A0A9W4T0D5"/>
<dbReference type="Proteomes" id="UP001153678">
    <property type="component" value="Unassembled WGS sequence"/>
</dbReference>
<dbReference type="EMBL" id="CAMKVN010004897">
    <property type="protein sequence ID" value="CAI2187948.1"/>
    <property type="molecule type" value="Genomic_DNA"/>
</dbReference>
<comment type="caution">
    <text evidence="2">The sequence shown here is derived from an EMBL/GenBank/DDBJ whole genome shotgun (WGS) entry which is preliminary data.</text>
</comment>
<proteinExistence type="predicted"/>
<organism evidence="2 3">
    <name type="scientific">Funneliformis geosporum</name>
    <dbReference type="NCBI Taxonomy" id="1117311"/>
    <lineage>
        <taxon>Eukaryota</taxon>
        <taxon>Fungi</taxon>
        <taxon>Fungi incertae sedis</taxon>
        <taxon>Mucoromycota</taxon>
        <taxon>Glomeromycotina</taxon>
        <taxon>Glomeromycetes</taxon>
        <taxon>Glomerales</taxon>
        <taxon>Glomeraceae</taxon>
        <taxon>Funneliformis</taxon>
    </lineage>
</organism>